<evidence type="ECO:0000313" key="2">
    <source>
        <dbReference type="EMBL" id="OIW11368.1"/>
    </source>
</evidence>
<dbReference type="AlphaFoldDB" id="A0A1J7HEX7"/>
<dbReference type="Proteomes" id="UP000188354">
    <property type="component" value="Chromosome LG05"/>
</dbReference>
<feature type="compositionally biased region" description="Basic residues" evidence="1">
    <location>
        <begin position="224"/>
        <end position="239"/>
    </location>
</feature>
<proteinExistence type="predicted"/>
<organism evidence="2 3">
    <name type="scientific">Lupinus angustifolius</name>
    <name type="common">Narrow-leaved blue lupine</name>
    <dbReference type="NCBI Taxonomy" id="3871"/>
    <lineage>
        <taxon>Eukaryota</taxon>
        <taxon>Viridiplantae</taxon>
        <taxon>Streptophyta</taxon>
        <taxon>Embryophyta</taxon>
        <taxon>Tracheophyta</taxon>
        <taxon>Spermatophyta</taxon>
        <taxon>Magnoliopsida</taxon>
        <taxon>eudicotyledons</taxon>
        <taxon>Gunneridae</taxon>
        <taxon>Pentapetalae</taxon>
        <taxon>rosids</taxon>
        <taxon>fabids</taxon>
        <taxon>Fabales</taxon>
        <taxon>Fabaceae</taxon>
        <taxon>Papilionoideae</taxon>
        <taxon>50 kb inversion clade</taxon>
        <taxon>genistoids sensu lato</taxon>
        <taxon>core genistoids</taxon>
        <taxon>Genisteae</taxon>
        <taxon>Lupinus</taxon>
    </lineage>
</organism>
<reference evidence="2 3" key="1">
    <citation type="journal article" date="2017" name="Plant Biotechnol. J.">
        <title>A comprehensive draft genome sequence for lupin (Lupinus angustifolius), an emerging health food: insights into plant-microbe interactions and legume evolution.</title>
        <authorList>
            <person name="Hane J.K."/>
            <person name="Ming Y."/>
            <person name="Kamphuis L.G."/>
            <person name="Nelson M.N."/>
            <person name="Garg G."/>
            <person name="Atkins C.A."/>
            <person name="Bayer P.E."/>
            <person name="Bravo A."/>
            <person name="Bringans S."/>
            <person name="Cannon S."/>
            <person name="Edwards D."/>
            <person name="Foley R."/>
            <person name="Gao L.L."/>
            <person name="Harrison M.J."/>
            <person name="Huang W."/>
            <person name="Hurgobin B."/>
            <person name="Li S."/>
            <person name="Liu C.W."/>
            <person name="McGrath A."/>
            <person name="Morahan G."/>
            <person name="Murray J."/>
            <person name="Weller J."/>
            <person name="Jian J."/>
            <person name="Singh K.B."/>
        </authorList>
    </citation>
    <scope>NUCLEOTIDE SEQUENCE [LARGE SCALE GENOMIC DNA]</scope>
    <source>
        <strain evidence="3">cv. Tanjil</strain>
        <tissue evidence="2">Whole plant</tissue>
    </source>
</reference>
<feature type="region of interest" description="Disordered" evidence="1">
    <location>
        <begin position="51"/>
        <end position="75"/>
    </location>
</feature>
<dbReference type="EMBL" id="CM007365">
    <property type="protein sequence ID" value="OIW11368.1"/>
    <property type="molecule type" value="Genomic_DNA"/>
</dbReference>
<sequence>MRYNLQRSGAGDNDNPSIFLDGSKENLANNEENTTVLANLSLKIGKQSEFLSKDGNEKEKEGHPTFLQQGNESDRKGKGLMYGLEEKLELQVGPSILLKPNAKSFFIKNMEGNNMMLEGSRIESLTENVDSQFSAHMVSSLDLGNKMKARNLNPNVIIGQPSLSDNSNILEIVLETKDDNIILPSPKSKYSKAIKKKKGKPRSKPISHMFSSFRPGVKIVRPYPKPKKGGKGKKSKKKQNSIESMAPPVSLGVEGVGDDDQMVDSSISNSITDLNVRSANLLH</sequence>
<evidence type="ECO:0000256" key="1">
    <source>
        <dbReference type="SAM" id="MobiDB-lite"/>
    </source>
</evidence>
<feature type="compositionally biased region" description="Basic and acidic residues" evidence="1">
    <location>
        <begin position="51"/>
        <end position="63"/>
    </location>
</feature>
<accession>A0A1J7HEX7</accession>
<name>A0A1J7HEX7_LUPAN</name>
<protein>
    <submittedName>
        <fullName evidence="2">Uncharacterized protein</fullName>
    </submittedName>
</protein>
<feature type="region of interest" description="Disordered" evidence="1">
    <location>
        <begin position="221"/>
        <end position="261"/>
    </location>
</feature>
<gene>
    <name evidence="2" type="ORF">TanjilG_19624</name>
</gene>
<keyword evidence="3" id="KW-1185">Reference proteome</keyword>
<dbReference type="Gramene" id="OIW11368">
    <property type="protein sequence ID" value="OIW11368"/>
    <property type="gene ID" value="TanjilG_19624"/>
</dbReference>
<evidence type="ECO:0000313" key="3">
    <source>
        <dbReference type="Proteomes" id="UP000188354"/>
    </source>
</evidence>